<protein>
    <submittedName>
        <fullName evidence="2">Uncharacterized protein</fullName>
    </submittedName>
</protein>
<gene>
    <name evidence="2" type="ORF">QYT958_LOCUS34186</name>
</gene>
<evidence type="ECO:0000256" key="1">
    <source>
        <dbReference type="SAM" id="MobiDB-lite"/>
    </source>
</evidence>
<evidence type="ECO:0000313" key="3">
    <source>
        <dbReference type="Proteomes" id="UP000663848"/>
    </source>
</evidence>
<reference evidence="2" key="1">
    <citation type="submission" date="2021-02" db="EMBL/GenBank/DDBJ databases">
        <authorList>
            <person name="Nowell W R."/>
        </authorList>
    </citation>
    <scope>NUCLEOTIDE SEQUENCE</scope>
</reference>
<feature type="compositionally biased region" description="Polar residues" evidence="1">
    <location>
        <begin position="1"/>
        <end position="10"/>
    </location>
</feature>
<name>A0A821YK18_9BILA</name>
<dbReference type="EMBL" id="CAJOBR010024258">
    <property type="protein sequence ID" value="CAF4960015.1"/>
    <property type="molecule type" value="Genomic_DNA"/>
</dbReference>
<proteinExistence type="predicted"/>
<comment type="caution">
    <text evidence="2">The sequence shown here is derived from an EMBL/GenBank/DDBJ whole genome shotgun (WGS) entry which is preliminary data.</text>
</comment>
<sequence>KLSPNNSTLESQEHRSPYRANNMSDHGSASAVDLKSIDIANKWCNNHSTDMNMYNIPCEKTSVSIIKCLIYNEMECSRSFPSILKKSNIINMFEHIYKRHQEQYNDITADYHAWCEGKVAQAMEKGTKYSAAPRSTDPTSDPLGTWKYPTVRYNPIGFRGEESMSNP</sequence>
<dbReference type="Proteomes" id="UP000663848">
    <property type="component" value="Unassembled WGS sequence"/>
</dbReference>
<feature type="non-terminal residue" evidence="2">
    <location>
        <position position="1"/>
    </location>
</feature>
<accession>A0A821YK18</accession>
<feature type="region of interest" description="Disordered" evidence="1">
    <location>
        <begin position="1"/>
        <end position="27"/>
    </location>
</feature>
<evidence type="ECO:0000313" key="2">
    <source>
        <dbReference type="EMBL" id="CAF4960015.1"/>
    </source>
</evidence>
<organism evidence="2 3">
    <name type="scientific">Rotaria socialis</name>
    <dbReference type="NCBI Taxonomy" id="392032"/>
    <lineage>
        <taxon>Eukaryota</taxon>
        <taxon>Metazoa</taxon>
        <taxon>Spiralia</taxon>
        <taxon>Gnathifera</taxon>
        <taxon>Rotifera</taxon>
        <taxon>Eurotatoria</taxon>
        <taxon>Bdelloidea</taxon>
        <taxon>Philodinida</taxon>
        <taxon>Philodinidae</taxon>
        <taxon>Rotaria</taxon>
    </lineage>
</organism>
<dbReference type="AlphaFoldDB" id="A0A821YK18"/>